<name>A0A392NW43_9FABA</name>
<dbReference type="AlphaFoldDB" id="A0A392NW43"/>
<comment type="caution">
    <text evidence="1">The sequence shown here is derived from an EMBL/GenBank/DDBJ whole genome shotgun (WGS) entry which is preliminary data.</text>
</comment>
<keyword evidence="2" id="KW-1185">Reference proteome</keyword>
<organism evidence="1 2">
    <name type="scientific">Trifolium medium</name>
    <dbReference type="NCBI Taxonomy" id="97028"/>
    <lineage>
        <taxon>Eukaryota</taxon>
        <taxon>Viridiplantae</taxon>
        <taxon>Streptophyta</taxon>
        <taxon>Embryophyta</taxon>
        <taxon>Tracheophyta</taxon>
        <taxon>Spermatophyta</taxon>
        <taxon>Magnoliopsida</taxon>
        <taxon>eudicotyledons</taxon>
        <taxon>Gunneridae</taxon>
        <taxon>Pentapetalae</taxon>
        <taxon>rosids</taxon>
        <taxon>fabids</taxon>
        <taxon>Fabales</taxon>
        <taxon>Fabaceae</taxon>
        <taxon>Papilionoideae</taxon>
        <taxon>50 kb inversion clade</taxon>
        <taxon>NPAAA clade</taxon>
        <taxon>Hologalegina</taxon>
        <taxon>IRL clade</taxon>
        <taxon>Trifolieae</taxon>
        <taxon>Trifolium</taxon>
    </lineage>
</organism>
<reference evidence="1 2" key="1">
    <citation type="journal article" date="2018" name="Front. Plant Sci.">
        <title>Red Clover (Trifolium pratense) and Zigzag Clover (T. medium) - A Picture of Genomic Similarities and Differences.</title>
        <authorList>
            <person name="Dluhosova J."/>
            <person name="Istvanek J."/>
            <person name="Nedelnik J."/>
            <person name="Repkova J."/>
        </authorList>
    </citation>
    <scope>NUCLEOTIDE SEQUENCE [LARGE SCALE GENOMIC DNA]</scope>
    <source>
        <strain evidence="2">cv. 10/8</strain>
        <tissue evidence="1">Leaf</tissue>
    </source>
</reference>
<proteinExistence type="predicted"/>
<feature type="non-terminal residue" evidence="1">
    <location>
        <position position="1"/>
    </location>
</feature>
<sequence>GEIEAGGRKSLAWWKDIVSVKTWSFTGIYNWFDNFLFRDVGNGDESLFWDDPWFGEGIILRKCFPCLASLFLESGITVGEVCRRG</sequence>
<protein>
    <submittedName>
        <fullName evidence="1">Palmitoyl-monogalactosyldiacylglycerol delta-7 desaturase</fullName>
    </submittedName>
</protein>
<evidence type="ECO:0000313" key="2">
    <source>
        <dbReference type="Proteomes" id="UP000265520"/>
    </source>
</evidence>
<accession>A0A392NW43</accession>
<evidence type="ECO:0000313" key="1">
    <source>
        <dbReference type="EMBL" id="MCI03662.1"/>
    </source>
</evidence>
<dbReference type="EMBL" id="LXQA010052867">
    <property type="protein sequence ID" value="MCI03662.1"/>
    <property type="molecule type" value="Genomic_DNA"/>
</dbReference>
<dbReference type="Proteomes" id="UP000265520">
    <property type="component" value="Unassembled WGS sequence"/>
</dbReference>